<name>A0A0M9D8S6_9LACO</name>
<dbReference type="PATRIC" id="fig|148814.19.peg.575"/>
<dbReference type="EMBL" id="BDDX01000016">
    <property type="protein sequence ID" value="GAT91181.1"/>
    <property type="molecule type" value="Genomic_DNA"/>
</dbReference>
<accession>A0A0M9D8S6</accession>
<gene>
    <name evidence="2" type="ORF">FF306_01302</name>
</gene>
<sequence length="103" mass="11492">MIKSMLKLLGLSAAGLAAYLVVTKRDPKEFANSVYSSTKDKINGVSNVLDQKNKLTANISKLQDEVSKSKPTIAAMQRDIDEYQFKINPHVDLINQRINNITK</sequence>
<feature type="chain" id="PRO_5038389951" description="Tropomyosin" evidence="1">
    <location>
        <begin position="18"/>
        <end position="103"/>
    </location>
</feature>
<evidence type="ECO:0000256" key="1">
    <source>
        <dbReference type="SAM" id="SignalP"/>
    </source>
</evidence>
<evidence type="ECO:0000313" key="3">
    <source>
        <dbReference type="Proteomes" id="UP000186588"/>
    </source>
</evidence>
<evidence type="ECO:0008006" key="4">
    <source>
        <dbReference type="Google" id="ProtNLM"/>
    </source>
</evidence>
<comment type="caution">
    <text evidence="2">The sequence shown here is derived from an EMBL/GenBank/DDBJ whole genome shotgun (WGS) entry which is preliminary data.</text>
</comment>
<evidence type="ECO:0000313" key="2">
    <source>
        <dbReference type="EMBL" id="GAT91181.1"/>
    </source>
</evidence>
<keyword evidence="1" id="KW-0732">Signal</keyword>
<reference evidence="2 3" key="1">
    <citation type="journal article" date="2016" name="Syst. Appl. Microbiol.">
        <title>Genomic characterization of a fructophilic bee symbiont Lactobacillus kunkeei reveals its niche-specific adaptation.</title>
        <authorList>
            <person name="Maeno S."/>
            <person name="Tanizawa Y."/>
            <person name="Kanesaki Y."/>
            <person name="Kubota E."/>
            <person name="Kumar H."/>
            <person name="Dicks L."/>
            <person name="Salminen S."/>
            <person name="Nakagawa J."/>
            <person name="Arita M."/>
            <person name="Endo A."/>
        </authorList>
    </citation>
    <scope>NUCLEOTIDE SEQUENCE [LARGE SCALE GENOMIC DNA]</scope>
    <source>
        <strain evidence="2 3">FF30-6</strain>
    </source>
</reference>
<dbReference type="Proteomes" id="UP000186588">
    <property type="component" value="Unassembled WGS sequence"/>
</dbReference>
<organism evidence="2 3">
    <name type="scientific">Apilactobacillus kunkeei</name>
    <dbReference type="NCBI Taxonomy" id="148814"/>
    <lineage>
        <taxon>Bacteria</taxon>
        <taxon>Bacillati</taxon>
        <taxon>Bacillota</taxon>
        <taxon>Bacilli</taxon>
        <taxon>Lactobacillales</taxon>
        <taxon>Lactobacillaceae</taxon>
        <taxon>Apilactobacillus</taxon>
    </lineage>
</organism>
<feature type="signal peptide" evidence="1">
    <location>
        <begin position="1"/>
        <end position="17"/>
    </location>
</feature>
<protein>
    <recommendedName>
        <fullName evidence="4">Tropomyosin</fullName>
    </recommendedName>
</protein>
<proteinExistence type="predicted"/>
<dbReference type="RefSeq" id="WP_057197744.1">
    <property type="nucleotide sequence ID" value="NZ_BDDX01000016.1"/>
</dbReference>
<dbReference type="AlphaFoldDB" id="A0A0M9D8S6"/>